<dbReference type="Proteomes" id="UP001197875">
    <property type="component" value="Unassembled WGS sequence"/>
</dbReference>
<keyword evidence="6" id="KW-0418">Kinase</keyword>
<evidence type="ECO:0000256" key="2">
    <source>
        <dbReference type="ARBA" id="ARBA00004370"/>
    </source>
</evidence>
<evidence type="ECO:0000256" key="4">
    <source>
        <dbReference type="ARBA" id="ARBA00022553"/>
    </source>
</evidence>
<organism evidence="10 11">
    <name type="scientific">Fusicatenibacter faecihominis</name>
    <dbReference type="NCBI Taxonomy" id="2881276"/>
    <lineage>
        <taxon>Bacteria</taxon>
        <taxon>Bacillati</taxon>
        <taxon>Bacillota</taxon>
        <taxon>Clostridia</taxon>
        <taxon>Lachnospirales</taxon>
        <taxon>Lachnospiraceae</taxon>
        <taxon>Fusicatenibacter</taxon>
    </lineage>
</organism>
<keyword evidence="7" id="KW-0902">Two-component regulatory system</keyword>
<dbReference type="InterPro" id="IPR036097">
    <property type="entry name" value="HisK_dim/P_sf"/>
</dbReference>
<dbReference type="GO" id="GO:0005886">
    <property type="term" value="C:plasma membrane"/>
    <property type="evidence" value="ECO:0007669"/>
    <property type="project" value="TreeGrafter"/>
</dbReference>
<feature type="region of interest" description="Disordered" evidence="8">
    <location>
        <begin position="101"/>
        <end position="130"/>
    </location>
</feature>
<feature type="domain" description="Histidine kinase" evidence="9">
    <location>
        <begin position="4"/>
        <end position="115"/>
    </location>
</feature>
<keyword evidence="11" id="KW-1185">Reference proteome</keyword>
<dbReference type="InterPro" id="IPR005467">
    <property type="entry name" value="His_kinase_dom"/>
</dbReference>
<proteinExistence type="predicted"/>
<dbReference type="EC" id="2.7.13.3" evidence="3"/>
<dbReference type="GO" id="GO:0016036">
    <property type="term" value="P:cellular response to phosphate starvation"/>
    <property type="evidence" value="ECO:0007669"/>
    <property type="project" value="TreeGrafter"/>
</dbReference>
<evidence type="ECO:0000256" key="3">
    <source>
        <dbReference type="ARBA" id="ARBA00012438"/>
    </source>
</evidence>
<evidence type="ECO:0000313" key="10">
    <source>
        <dbReference type="EMBL" id="MCC2190418.1"/>
    </source>
</evidence>
<dbReference type="InterPro" id="IPR003661">
    <property type="entry name" value="HisK_dim/P_dom"/>
</dbReference>
<accession>A0AAE3DTZ6</accession>
<sequence length="130" mass="14673">MVAGLSHDLRTPLTAVRGTVKALMDGIVKVPEQQEKFLRTAYRRTGDMDVLLNQLFYLSKLETGNMPLHLKNIDLAHFIRSYGEGKRESLDPEKIKLSVSVENAEGQVEADPEQLHSYGPHQPHPRENRG</sequence>
<gene>
    <name evidence="10" type="ORF">LKD71_11465</name>
</gene>
<protein>
    <recommendedName>
        <fullName evidence="3">histidine kinase</fullName>
        <ecNumber evidence="3">2.7.13.3</ecNumber>
    </recommendedName>
</protein>
<evidence type="ECO:0000256" key="8">
    <source>
        <dbReference type="SAM" id="MobiDB-lite"/>
    </source>
</evidence>
<evidence type="ECO:0000256" key="5">
    <source>
        <dbReference type="ARBA" id="ARBA00022679"/>
    </source>
</evidence>
<evidence type="ECO:0000256" key="7">
    <source>
        <dbReference type="ARBA" id="ARBA00023012"/>
    </source>
</evidence>
<dbReference type="SMART" id="SM00388">
    <property type="entry name" value="HisKA"/>
    <property type="match status" value="1"/>
</dbReference>
<reference evidence="10 11" key="1">
    <citation type="submission" date="2021-10" db="EMBL/GenBank/DDBJ databases">
        <title>Anaerobic single-cell dispensing facilitates the cultivation of human gut bacteria.</title>
        <authorList>
            <person name="Afrizal A."/>
        </authorList>
    </citation>
    <scope>NUCLEOTIDE SEQUENCE [LARGE SCALE GENOMIC DNA]</scope>
    <source>
        <strain evidence="10 11">CLA-AA-H277</strain>
    </source>
</reference>
<dbReference type="AlphaFoldDB" id="A0AAE3DTZ6"/>
<dbReference type="InterPro" id="IPR050351">
    <property type="entry name" value="BphY/WalK/GraS-like"/>
</dbReference>
<dbReference type="PROSITE" id="PS50109">
    <property type="entry name" value="HIS_KIN"/>
    <property type="match status" value="1"/>
</dbReference>
<comment type="caution">
    <text evidence="10">The sequence shown here is derived from an EMBL/GenBank/DDBJ whole genome shotgun (WGS) entry which is preliminary data.</text>
</comment>
<dbReference type="GO" id="GO:0000155">
    <property type="term" value="F:phosphorelay sensor kinase activity"/>
    <property type="evidence" value="ECO:0007669"/>
    <property type="project" value="InterPro"/>
</dbReference>
<evidence type="ECO:0000256" key="1">
    <source>
        <dbReference type="ARBA" id="ARBA00000085"/>
    </source>
</evidence>
<dbReference type="GO" id="GO:0004721">
    <property type="term" value="F:phosphoprotein phosphatase activity"/>
    <property type="evidence" value="ECO:0007669"/>
    <property type="project" value="TreeGrafter"/>
</dbReference>
<dbReference type="Gene3D" id="1.10.287.130">
    <property type="match status" value="1"/>
</dbReference>
<dbReference type="EMBL" id="JAJEPR010000019">
    <property type="protein sequence ID" value="MCC2190418.1"/>
    <property type="molecule type" value="Genomic_DNA"/>
</dbReference>
<evidence type="ECO:0000313" key="11">
    <source>
        <dbReference type="Proteomes" id="UP001197875"/>
    </source>
</evidence>
<keyword evidence="4" id="KW-0597">Phosphoprotein</keyword>
<name>A0AAE3DTZ6_9FIRM</name>
<dbReference type="CDD" id="cd00082">
    <property type="entry name" value="HisKA"/>
    <property type="match status" value="1"/>
</dbReference>
<dbReference type="Pfam" id="PF00512">
    <property type="entry name" value="HisKA"/>
    <property type="match status" value="1"/>
</dbReference>
<evidence type="ECO:0000259" key="9">
    <source>
        <dbReference type="PROSITE" id="PS50109"/>
    </source>
</evidence>
<comment type="catalytic activity">
    <reaction evidence="1">
        <text>ATP + protein L-histidine = ADP + protein N-phospho-L-histidine.</text>
        <dbReference type="EC" id="2.7.13.3"/>
    </reaction>
</comment>
<keyword evidence="5" id="KW-0808">Transferase</keyword>
<dbReference type="PANTHER" id="PTHR45453:SF1">
    <property type="entry name" value="PHOSPHATE REGULON SENSOR PROTEIN PHOR"/>
    <property type="match status" value="1"/>
</dbReference>
<evidence type="ECO:0000256" key="6">
    <source>
        <dbReference type="ARBA" id="ARBA00022777"/>
    </source>
</evidence>
<dbReference type="SUPFAM" id="SSF47384">
    <property type="entry name" value="Homodimeric domain of signal transducing histidine kinase"/>
    <property type="match status" value="1"/>
</dbReference>
<comment type="subcellular location">
    <subcellularLocation>
        <location evidence="2">Membrane</location>
    </subcellularLocation>
</comment>
<dbReference type="PANTHER" id="PTHR45453">
    <property type="entry name" value="PHOSPHATE REGULON SENSOR PROTEIN PHOR"/>
    <property type="match status" value="1"/>
</dbReference>